<sequence length="25" mass="3002">MVSYYIRLLEQAWTRVDSLFSKVPV</sequence>
<dbReference type="AlphaFoldDB" id="A0A0K2THI6"/>
<dbReference type="EMBL" id="HACA01007605">
    <property type="protein sequence ID" value="CDW24966.1"/>
    <property type="molecule type" value="Transcribed_RNA"/>
</dbReference>
<evidence type="ECO:0000313" key="1">
    <source>
        <dbReference type="EMBL" id="CDW24966.1"/>
    </source>
</evidence>
<protein>
    <submittedName>
        <fullName evidence="1">Uncharacterized protein</fullName>
    </submittedName>
</protein>
<proteinExistence type="predicted"/>
<organism evidence="1">
    <name type="scientific">Lepeophtheirus salmonis</name>
    <name type="common">Salmon louse</name>
    <name type="synonym">Caligus salmonis</name>
    <dbReference type="NCBI Taxonomy" id="72036"/>
    <lineage>
        <taxon>Eukaryota</taxon>
        <taxon>Metazoa</taxon>
        <taxon>Ecdysozoa</taxon>
        <taxon>Arthropoda</taxon>
        <taxon>Crustacea</taxon>
        <taxon>Multicrustacea</taxon>
        <taxon>Hexanauplia</taxon>
        <taxon>Copepoda</taxon>
        <taxon>Siphonostomatoida</taxon>
        <taxon>Caligidae</taxon>
        <taxon>Lepeophtheirus</taxon>
    </lineage>
</organism>
<name>A0A0K2THI6_LEPSM</name>
<accession>A0A0K2THI6</accession>
<reference evidence="1" key="1">
    <citation type="submission" date="2014-05" db="EMBL/GenBank/DDBJ databases">
        <authorList>
            <person name="Chronopoulou M."/>
        </authorList>
    </citation>
    <scope>NUCLEOTIDE SEQUENCE</scope>
    <source>
        <tissue evidence="1">Whole organism</tissue>
    </source>
</reference>